<dbReference type="GO" id="GO:0036376">
    <property type="term" value="P:sodium ion export across plasma membrane"/>
    <property type="evidence" value="ECO:0007669"/>
    <property type="project" value="InterPro"/>
</dbReference>
<dbReference type="InterPro" id="IPR023424">
    <property type="entry name" value="OadG"/>
</dbReference>
<comment type="function">
    <text evidence="2 16 17">Catalyzes the decarboxylation of oxaloacetate coupled to Na(+) translocation.</text>
</comment>
<evidence type="ECO:0000256" key="4">
    <source>
        <dbReference type="ARBA" id="ARBA00005844"/>
    </source>
</evidence>
<evidence type="ECO:0000256" key="10">
    <source>
        <dbReference type="ARBA" id="ARBA00022989"/>
    </source>
</evidence>
<evidence type="ECO:0000256" key="6">
    <source>
        <dbReference type="ARBA" id="ARBA00022448"/>
    </source>
</evidence>
<dbReference type="HAMAP" id="MF_00404">
    <property type="entry name" value="OadG"/>
    <property type="match status" value="1"/>
</dbReference>
<keyword evidence="8 16" id="KW-0812">Transmembrane</keyword>
<name>A0A1X7AQT5_9GAMM</name>
<evidence type="ECO:0000313" key="20">
    <source>
        <dbReference type="Proteomes" id="UP000196573"/>
    </source>
</evidence>
<dbReference type="NCBIfam" id="TIGR01195">
    <property type="entry name" value="oadG_fam"/>
    <property type="match status" value="1"/>
</dbReference>
<evidence type="ECO:0000256" key="14">
    <source>
        <dbReference type="ARBA" id="ARBA00023201"/>
    </source>
</evidence>
<evidence type="ECO:0000256" key="11">
    <source>
        <dbReference type="ARBA" id="ARBA00023053"/>
    </source>
</evidence>
<organism evidence="19 20">
    <name type="scientific">Parendozoicomonas haliclonae</name>
    <dbReference type="NCBI Taxonomy" id="1960125"/>
    <lineage>
        <taxon>Bacteria</taxon>
        <taxon>Pseudomonadati</taxon>
        <taxon>Pseudomonadota</taxon>
        <taxon>Gammaproteobacteria</taxon>
        <taxon>Oceanospirillales</taxon>
        <taxon>Endozoicomonadaceae</taxon>
        <taxon>Parendozoicomonas</taxon>
    </lineage>
</organism>
<reference evidence="19 20" key="1">
    <citation type="submission" date="2017-03" db="EMBL/GenBank/DDBJ databases">
        <authorList>
            <person name="Afonso C.L."/>
            <person name="Miller P.J."/>
            <person name="Scott M.A."/>
            <person name="Spackman E."/>
            <person name="Goraichik I."/>
            <person name="Dimitrov K.M."/>
            <person name="Suarez D.L."/>
            <person name="Swayne D.E."/>
        </authorList>
    </citation>
    <scope>NUCLEOTIDE SEQUENCE [LARGE SCALE GENOMIC DNA]</scope>
    <source>
        <strain evidence="19">SB41UT1</strain>
    </source>
</reference>
<evidence type="ECO:0000256" key="5">
    <source>
        <dbReference type="ARBA" id="ARBA00011869"/>
    </source>
</evidence>
<evidence type="ECO:0000313" key="19">
    <source>
        <dbReference type="EMBL" id="SMA50595.1"/>
    </source>
</evidence>
<evidence type="ECO:0000256" key="3">
    <source>
        <dbReference type="ARBA" id="ARBA00004162"/>
    </source>
</evidence>
<evidence type="ECO:0000256" key="13">
    <source>
        <dbReference type="ARBA" id="ARBA00023136"/>
    </source>
</evidence>
<dbReference type="GO" id="GO:0015451">
    <property type="term" value="F:decarboxylation-driven active transmembrane transporter activity"/>
    <property type="evidence" value="ECO:0007669"/>
    <property type="project" value="UniProtKB-EC"/>
</dbReference>
<proteinExistence type="inferred from homology"/>
<dbReference type="EC" id="7.2.4.2" evidence="16"/>
<dbReference type="RefSeq" id="WP_087113037.1">
    <property type="nucleotide sequence ID" value="NZ_CBCSCN010000017.1"/>
</dbReference>
<evidence type="ECO:0000256" key="8">
    <source>
        <dbReference type="ARBA" id="ARBA00022692"/>
    </source>
</evidence>
<evidence type="ECO:0000256" key="7">
    <source>
        <dbReference type="ARBA" id="ARBA00022475"/>
    </source>
</evidence>
<dbReference type="GO" id="GO:0015081">
    <property type="term" value="F:sodium ion transmembrane transporter activity"/>
    <property type="evidence" value="ECO:0007669"/>
    <property type="project" value="UniProtKB-UniRule"/>
</dbReference>
<evidence type="ECO:0000256" key="18">
    <source>
        <dbReference type="SAM" id="MobiDB-lite"/>
    </source>
</evidence>
<keyword evidence="9 16" id="KW-1278">Translocase</keyword>
<comment type="catalytic activity">
    <reaction evidence="15 16 17">
        <text>oxaloacetate + 2 Na(+)(in) + H(+) = pyruvate + 2 Na(+)(out) + CO2</text>
        <dbReference type="Rhea" id="RHEA:57724"/>
        <dbReference type="ChEBI" id="CHEBI:15361"/>
        <dbReference type="ChEBI" id="CHEBI:15378"/>
        <dbReference type="ChEBI" id="CHEBI:16452"/>
        <dbReference type="ChEBI" id="CHEBI:16526"/>
        <dbReference type="ChEBI" id="CHEBI:29101"/>
        <dbReference type="EC" id="7.2.4.2"/>
    </reaction>
</comment>
<keyword evidence="13 16" id="KW-0472">Membrane</keyword>
<evidence type="ECO:0000256" key="1">
    <source>
        <dbReference type="ARBA" id="ARBA00001959"/>
    </source>
</evidence>
<dbReference type="Pfam" id="PF04277">
    <property type="entry name" value="OAD_gamma"/>
    <property type="match status" value="1"/>
</dbReference>
<evidence type="ECO:0000256" key="15">
    <source>
        <dbReference type="ARBA" id="ARBA00048176"/>
    </source>
</evidence>
<keyword evidence="12 16" id="KW-0406">Ion transport</keyword>
<sequence>MSQEADLINEGLSLMMFGMGFVFVFLTVLVFATSLMSKITLALAPMAPEKATPNARPSVAPVASDPSSDPVLLSVINEAVRQHRARRQ</sequence>
<dbReference type="GO" id="GO:0008948">
    <property type="term" value="F:oxaloacetate decarboxylase activity"/>
    <property type="evidence" value="ECO:0007669"/>
    <property type="project" value="UniProtKB-UniRule"/>
</dbReference>
<keyword evidence="11 16" id="KW-0915">Sodium</keyword>
<keyword evidence="20" id="KW-1185">Reference proteome</keyword>
<dbReference type="GO" id="GO:0005886">
    <property type="term" value="C:plasma membrane"/>
    <property type="evidence" value="ECO:0007669"/>
    <property type="project" value="UniProtKB-SubCell"/>
</dbReference>
<comment type="cofactor">
    <cofactor evidence="1 16 17">
        <name>Na(+)</name>
        <dbReference type="ChEBI" id="CHEBI:29101"/>
    </cofactor>
</comment>
<feature type="transmembrane region" description="Helical" evidence="16 17">
    <location>
        <begin position="12"/>
        <end position="36"/>
    </location>
</feature>
<evidence type="ECO:0000256" key="16">
    <source>
        <dbReference type="HAMAP-Rule" id="MF_00404"/>
    </source>
</evidence>
<comment type="similarity">
    <text evidence="4 16 17">Belongs to the OadG family.</text>
</comment>
<feature type="compositionally biased region" description="Low complexity" evidence="18">
    <location>
        <begin position="57"/>
        <end position="69"/>
    </location>
</feature>
<keyword evidence="7 16" id="KW-1003">Cell membrane</keyword>
<comment type="subcellular location">
    <subcellularLocation>
        <location evidence="3 16 17">Cell membrane</location>
        <topology evidence="3 16 17">Single-pass membrane protein</topology>
    </subcellularLocation>
</comment>
<dbReference type="InterPro" id="IPR005899">
    <property type="entry name" value="Na_pump_deCOase"/>
</dbReference>
<dbReference type="AlphaFoldDB" id="A0A1X7AQT5"/>
<evidence type="ECO:0000256" key="17">
    <source>
        <dbReference type="RuleBase" id="RU004278"/>
    </source>
</evidence>
<keyword evidence="6 16" id="KW-0813">Transport</keyword>
<dbReference type="EMBL" id="FWPT01000014">
    <property type="protein sequence ID" value="SMA50595.1"/>
    <property type="molecule type" value="Genomic_DNA"/>
</dbReference>
<evidence type="ECO:0000256" key="9">
    <source>
        <dbReference type="ARBA" id="ARBA00022967"/>
    </source>
</evidence>
<keyword evidence="10 16" id="KW-1133">Transmembrane helix</keyword>
<keyword evidence="14 16" id="KW-0739">Sodium transport</keyword>
<feature type="region of interest" description="Disordered" evidence="18">
    <location>
        <begin position="50"/>
        <end position="69"/>
    </location>
</feature>
<gene>
    <name evidence="16" type="primary">oadG</name>
    <name evidence="19" type="ORF">EHSB41UT_04412</name>
</gene>
<accession>A0A1X7AQT5</accession>
<comment type="subunit">
    <text evidence="5 16">Heterotrimer of an alpha, a beta and a gamma subunit.</text>
</comment>
<evidence type="ECO:0000256" key="12">
    <source>
        <dbReference type="ARBA" id="ARBA00023065"/>
    </source>
</evidence>
<evidence type="ECO:0000256" key="2">
    <source>
        <dbReference type="ARBA" id="ARBA00003002"/>
    </source>
</evidence>
<dbReference type="Proteomes" id="UP000196573">
    <property type="component" value="Unassembled WGS sequence"/>
</dbReference>
<protein>
    <recommendedName>
        <fullName evidence="16">Probable oxaloacetate decarboxylase gamma chain</fullName>
        <ecNumber evidence="16">7.2.4.2</ecNumber>
    </recommendedName>
</protein>